<dbReference type="OrthoDB" id="9778567at2"/>
<dbReference type="GO" id="GO:0005524">
    <property type="term" value="F:ATP binding"/>
    <property type="evidence" value="ECO:0007669"/>
    <property type="project" value="UniProtKB-KW"/>
</dbReference>
<dbReference type="Proteomes" id="UP000239504">
    <property type="component" value="Unassembled WGS sequence"/>
</dbReference>
<evidence type="ECO:0000256" key="2">
    <source>
        <dbReference type="ARBA" id="ARBA00022801"/>
    </source>
</evidence>
<sequence length="229" mass="24060">MSALSFEINAFGEATWLARLHGRDMIATALAANLIADRLRPSYGVTDCVAGVDSVVLRFDPSGLAPQTARAMLEDAVKETPLTAATPETKIEIPVCYGGEYGPDLAALAQKLSLSEAGLIERHAAQKYRVLTIGFAPGFAYLGPLPESLQTSRLASPRTHVPAGSVGVAGAMTGVYPLASPGGWPLIGRTPKKLFNAKADAPFIFTPGAEVSFTPVSEDAFARMQDEAA</sequence>
<evidence type="ECO:0000259" key="4">
    <source>
        <dbReference type="SMART" id="SM00796"/>
    </source>
</evidence>
<proteinExistence type="predicted"/>
<keyword evidence="6" id="KW-1185">Reference proteome</keyword>
<dbReference type="NCBIfam" id="TIGR00370">
    <property type="entry name" value="5-oxoprolinase subunit PxpB"/>
    <property type="match status" value="1"/>
</dbReference>
<evidence type="ECO:0000256" key="1">
    <source>
        <dbReference type="ARBA" id="ARBA00022741"/>
    </source>
</evidence>
<dbReference type="Gene3D" id="2.40.100.10">
    <property type="entry name" value="Cyclophilin-like"/>
    <property type="match status" value="1"/>
</dbReference>
<dbReference type="InterPro" id="IPR029000">
    <property type="entry name" value="Cyclophilin-like_dom_sf"/>
</dbReference>
<dbReference type="InterPro" id="IPR003833">
    <property type="entry name" value="CT_C_D"/>
</dbReference>
<dbReference type="InterPro" id="IPR010016">
    <property type="entry name" value="PxpB"/>
</dbReference>
<comment type="caution">
    <text evidence="5">The sequence shown here is derived from an EMBL/GenBank/DDBJ whole genome shotgun (WGS) entry which is preliminary data.</text>
</comment>
<dbReference type="GO" id="GO:0016787">
    <property type="term" value="F:hydrolase activity"/>
    <property type="evidence" value="ECO:0007669"/>
    <property type="project" value="UniProtKB-KW"/>
</dbReference>
<dbReference type="EMBL" id="PJCH01000005">
    <property type="protein sequence ID" value="PQA87961.1"/>
    <property type="molecule type" value="Genomic_DNA"/>
</dbReference>
<dbReference type="SMART" id="SM00796">
    <property type="entry name" value="AHS1"/>
    <property type="match status" value="1"/>
</dbReference>
<dbReference type="Pfam" id="PF02682">
    <property type="entry name" value="CT_C_D"/>
    <property type="match status" value="1"/>
</dbReference>
<feature type="domain" description="Carboxyltransferase" evidence="4">
    <location>
        <begin position="6"/>
        <end position="205"/>
    </location>
</feature>
<dbReference type="AlphaFoldDB" id="A0A2S7K658"/>
<name>A0A2S7K658_9PROT</name>
<dbReference type="SUPFAM" id="SSF160467">
    <property type="entry name" value="PH0987 N-terminal domain-like"/>
    <property type="match status" value="1"/>
</dbReference>
<keyword evidence="3" id="KW-0067">ATP-binding</keyword>
<keyword evidence="1" id="KW-0547">Nucleotide-binding</keyword>
<evidence type="ECO:0000256" key="3">
    <source>
        <dbReference type="ARBA" id="ARBA00022840"/>
    </source>
</evidence>
<reference evidence="5 6" key="1">
    <citation type="submission" date="2017-12" db="EMBL/GenBank/DDBJ databases">
        <authorList>
            <person name="Hurst M.R.H."/>
        </authorList>
    </citation>
    <scope>NUCLEOTIDE SEQUENCE [LARGE SCALE GENOMIC DNA]</scope>
    <source>
        <strain evidence="5 6">SY-3-19</strain>
    </source>
</reference>
<evidence type="ECO:0000313" key="5">
    <source>
        <dbReference type="EMBL" id="PQA87961.1"/>
    </source>
</evidence>
<keyword evidence="2" id="KW-0378">Hydrolase</keyword>
<gene>
    <name evidence="5" type="ORF">CW354_06380</name>
</gene>
<dbReference type="RefSeq" id="WP_104829206.1">
    <property type="nucleotide sequence ID" value="NZ_PJCH01000005.1"/>
</dbReference>
<evidence type="ECO:0000313" key="6">
    <source>
        <dbReference type="Proteomes" id="UP000239504"/>
    </source>
</evidence>
<dbReference type="PANTHER" id="PTHR34698">
    <property type="entry name" value="5-OXOPROLINASE SUBUNIT B"/>
    <property type="match status" value="1"/>
</dbReference>
<accession>A0A2S7K658</accession>
<organism evidence="5 6">
    <name type="scientific">Hyphococcus luteus</name>
    <dbReference type="NCBI Taxonomy" id="2058213"/>
    <lineage>
        <taxon>Bacteria</taxon>
        <taxon>Pseudomonadati</taxon>
        <taxon>Pseudomonadota</taxon>
        <taxon>Alphaproteobacteria</taxon>
        <taxon>Parvularculales</taxon>
        <taxon>Parvularculaceae</taxon>
        <taxon>Hyphococcus</taxon>
    </lineage>
</organism>
<dbReference type="SUPFAM" id="SSF50891">
    <property type="entry name" value="Cyclophilin-like"/>
    <property type="match status" value="1"/>
</dbReference>
<dbReference type="PANTHER" id="PTHR34698:SF2">
    <property type="entry name" value="5-OXOPROLINASE SUBUNIT B"/>
    <property type="match status" value="1"/>
</dbReference>
<protein>
    <submittedName>
        <fullName evidence="5">Kinase inhibitor</fullName>
    </submittedName>
</protein>